<dbReference type="EMBL" id="DF238800">
    <property type="protein sequence ID" value="GAC96028.1"/>
    <property type="molecule type" value="Genomic_DNA"/>
</dbReference>
<dbReference type="GeneID" id="24108894"/>
<feature type="compositionally biased region" description="Polar residues" evidence="1">
    <location>
        <begin position="53"/>
        <end position="66"/>
    </location>
</feature>
<feature type="region of interest" description="Disordered" evidence="1">
    <location>
        <begin position="41"/>
        <end position="66"/>
    </location>
</feature>
<gene>
    <name evidence="2" type="ORF">PHSY_003607</name>
</gene>
<dbReference type="RefSeq" id="XP_012189615.1">
    <property type="nucleotide sequence ID" value="XM_012334225.1"/>
</dbReference>
<reference evidence="3" key="1">
    <citation type="journal article" date="2013" name="Genome Announc.">
        <title>Draft genome sequence of the basidiomycetous yeast-like fungus Pseudozyma hubeiensis SY62, which produces an abundant amount of the biosurfactant mannosylerythritol lipids.</title>
        <authorList>
            <person name="Konishi M."/>
            <person name="Hatada Y."/>
            <person name="Horiuchi J."/>
        </authorList>
    </citation>
    <scope>NUCLEOTIDE SEQUENCE [LARGE SCALE GENOMIC DNA]</scope>
    <source>
        <strain evidence="3">SY62</strain>
    </source>
</reference>
<proteinExistence type="predicted"/>
<accession>R9P3K0</accession>
<dbReference type="HOGENOM" id="CLU_2832276_0_0_1"/>
<dbReference type="AlphaFoldDB" id="R9P3K0"/>
<name>R9P3K0_PSEHS</name>
<evidence type="ECO:0000313" key="2">
    <source>
        <dbReference type="EMBL" id="GAC96028.1"/>
    </source>
</evidence>
<organism evidence="2 3">
    <name type="scientific">Pseudozyma hubeiensis (strain SY62)</name>
    <name type="common">Yeast</name>
    <dbReference type="NCBI Taxonomy" id="1305764"/>
    <lineage>
        <taxon>Eukaryota</taxon>
        <taxon>Fungi</taxon>
        <taxon>Dikarya</taxon>
        <taxon>Basidiomycota</taxon>
        <taxon>Ustilaginomycotina</taxon>
        <taxon>Ustilaginomycetes</taxon>
        <taxon>Ustilaginales</taxon>
        <taxon>Ustilaginaceae</taxon>
        <taxon>Pseudozyma</taxon>
    </lineage>
</organism>
<evidence type="ECO:0000256" key="1">
    <source>
        <dbReference type="SAM" id="MobiDB-lite"/>
    </source>
</evidence>
<sequence>MDIESNVALFCPPSQACIDDDCVKTTSASCETARNYRFAPAEPSALERKGNHQYRTLSASLDSRPS</sequence>
<dbReference type="Proteomes" id="UP000014071">
    <property type="component" value="Unassembled WGS sequence"/>
</dbReference>
<evidence type="ECO:0000313" key="3">
    <source>
        <dbReference type="Proteomes" id="UP000014071"/>
    </source>
</evidence>
<protein>
    <submittedName>
        <fullName evidence="2">Uncharacterized protein</fullName>
    </submittedName>
</protein>
<keyword evidence="3" id="KW-1185">Reference proteome</keyword>